<reference evidence="3 4" key="1">
    <citation type="submission" date="2019-02" db="EMBL/GenBank/DDBJ databases">
        <title>Draft Genome Sequences of Six Type Strains of the Genus Massilia.</title>
        <authorList>
            <person name="Miess H."/>
            <person name="Frediansyhah A."/>
            <person name="Gross H."/>
        </authorList>
    </citation>
    <scope>NUCLEOTIDE SEQUENCE [LARGE SCALE GENOMIC DNA]</scope>
    <source>
        <strain evidence="3 4">DSM 17472</strain>
    </source>
</reference>
<protein>
    <recommendedName>
        <fullName evidence="2">GH29D-like beta-sandwich domain-containing protein</fullName>
    </recommendedName>
</protein>
<feature type="domain" description="GH29D-like beta-sandwich" evidence="2">
    <location>
        <begin position="639"/>
        <end position="704"/>
    </location>
</feature>
<proteinExistence type="predicted"/>
<evidence type="ECO:0000313" key="4">
    <source>
        <dbReference type="Proteomes" id="UP000292307"/>
    </source>
</evidence>
<dbReference type="PANTHER" id="PTHR32015:SF3">
    <property type="entry name" value="TRIACYLGLYCEROL LIPASE"/>
    <property type="match status" value="1"/>
</dbReference>
<dbReference type="InterPro" id="IPR002918">
    <property type="entry name" value="Lipase_EstA/Esterase_EstB"/>
</dbReference>
<dbReference type="SUPFAM" id="SSF53474">
    <property type="entry name" value="alpha/beta-Hydrolases"/>
    <property type="match status" value="1"/>
</dbReference>
<dbReference type="InterPro" id="IPR059177">
    <property type="entry name" value="GH29D-like_dom"/>
</dbReference>
<dbReference type="EMBL" id="CP036401">
    <property type="protein sequence ID" value="QBI03048.1"/>
    <property type="molecule type" value="Genomic_DNA"/>
</dbReference>
<dbReference type="Proteomes" id="UP000292307">
    <property type="component" value="Chromosome"/>
</dbReference>
<gene>
    <name evidence="3" type="ORF">EYF70_21050</name>
</gene>
<dbReference type="Pfam" id="PF13290">
    <property type="entry name" value="CHB_HEX_C_1"/>
    <property type="match status" value="1"/>
</dbReference>
<feature type="region of interest" description="Disordered" evidence="1">
    <location>
        <begin position="514"/>
        <end position="545"/>
    </location>
</feature>
<dbReference type="InterPro" id="IPR029058">
    <property type="entry name" value="AB_hydrolase_fold"/>
</dbReference>
<evidence type="ECO:0000313" key="3">
    <source>
        <dbReference type="EMBL" id="QBI03048.1"/>
    </source>
</evidence>
<feature type="region of interest" description="Disordered" evidence="1">
    <location>
        <begin position="567"/>
        <end position="587"/>
    </location>
</feature>
<evidence type="ECO:0000259" key="2">
    <source>
        <dbReference type="Pfam" id="PF13290"/>
    </source>
</evidence>
<dbReference type="PANTHER" id="PTHR32015">
    <property type="entry name" value="FASTING INDUCED LIPASE"/>
    <property type="match status" value="1"/>
</dbReference>
<accession>A0ABX5RZ92</accession>
<sequence>MPPTTLEAGIAMNQFPRDFPHRLTGFGGDPSLDQAAHRERCRKCPVILLHGNASHSAHPRYGMAAMQAFLKDAGYQDCEIWCCDYLGENNTAVVLPDVHRDHIDAVRSFIDDVRAYLGVQRVDFIAHSLGCGMVNGYLRGLQANGEWNNTDHRLAAAGTFVSIAGAQYGLGPASSHEFRTGSQFEILSHRFGDVAIEDTPSGENDSSRQIAPVEEWKGATAVDDDQVSYVAVIARGDFVDQQHRDTSRRQGADLNKVVNVGMGTDGHEKVIKNQPVFNAFRGYLNRYPPAPPVVFSVDKESGSHGPDLQVTVTVSPAGAVIGWVARRLTKAVDAGFLTESVAQTQEGALADGQSLTLAQDGAWEVTFTASNGATLERAYGVNVTLPEVTILTPDDPPFEGSLEVRTAASKGTVFHSTDRTRWLAQSNPVIHETTTLYFIAIDADGLASPVVSRTYEKKVVQFVKATLTEHFLAQRLDVFDYVALTLELGGNAVIILYFIDGDWVRDPGTPAAPGAPDFAIGIGSPAPHGHHGSQPGAPRQPEISCDKPAGVYPRAFHATISVPGDGTLAHYTDDGSDPSDAGNPQRKAFDGRQRVSIRGNGHHALLCHAKDHAGHEALAAFGWRIDDGRYPETWIAPSAGGHFAGTVRIELCPSAPCAWTRYTLDGSEPSATHGEPYTSPIVLDRSARLRFRSCSPAGKLEPVKSADFTVRAHPDRLVFASDARGNGTLVARPGGEQGREQVLVGTGSMLRIGSAGGESRAILQFDTSALPDNAVISHACLEMACHARTGDPWAGGRVIRIDVQRGHFGASRTLHGDDWHAAATAENAAQVGRFTSGTARSGDFSAAGLAAIHRTGVTHLRLRLAPVADGQPDACLLLAGGRRARLHVTLAGPQAIPE</sequence>
<evidence type="ECO:0000256" key="1">
    <source>
        <dbReference type="SAM" id="MobiDB-lite"/>
    </source>
</evidence>
<name>A0ABX5RZ92_9BURK</name>
<organism evidence="3 4">
    <name type="scientific">Pseudoduganella albidiflava</name>
    <dbReference type="NCBI Taxonomy" id="321983"/>
    <lineage>
        <taxon>Bacteria</taxon>
        <taxon>Pseudomonadati</taxon>
        <taxon>Pseudomonadota</taxon>
        <taxon>Betaproteobacteria</taxon>
        <taxon>Burkholderiales</taxon>
        <taxon>Oxalobacteraceae</taxon>
        <taxon>Telluria group</taxon>
        <taxon>Pseudoduganella</taxon>
    </lineage>
</organism>
<dbReference type="Gene3D" id="3.40.50.1820">
    <property type="entry name" value="alpha/beta hydrolase"/>
    <property type="match status" value="1"/>
</dbReference>
<dbReference type="Pfam" id="PF01674">
    <property type="entry name" value="Lipase_2"/>
    <property type="match status" value="1"/>
</dbReference>
<keyword evidence="4" id="KW-1185">Reference proteome</keyword>